<dbReference type="OMA" id="RDHDYIL"/>
<evidence type="ECO:0000313" key="3">
    <source>
        <dbReference type="EnsemblPlants" id="Kaladp0020s0211.1.v1.1"/>
    </source>
</evidence>
<dbReference type="Gramene" id="Kaladp0020s0211.1.v1.1">
    <property type="protein sequence ID" value="Kaladp0020s0211.1.v1.1"/>
    <property type="gene ID" value="Kaladp0020s0211.v1.1"/>
</dbReference>
<dbReference type="GO" id="GO:0009570">
    <property type="term" value="C:chloroplast stroma"/>
    <property type="evidence" value="ECO:0007669"/>
    <property type="project" value="TreeGrafter"/>
</dbReference>
<dbReference type="EnsemblPlants" id="Kaladp0020s0211.1.v1.1">
    <property type="protein sequence ID" value="Kaladp0020s0211.1.v1.1"/>
    <property type="gene ID" value="Kaladp0020s0211.v1.1"/>
</dbReference>
<keyword evidence="4" id="KW-1185">Reference proteome</keyword>
<proteinExistence type="inferred from homology"/>
<sequence>MVSLRFPFSFSQPSPKSASHFAARSLTAACVAVAAATAVGGAVVVSATAKESILQNALAPGRNNCAWASLSLADSEAPASQSKAGASFPAVLGDSKRLLGVGLRRKSVFGLKNIDVYAYGVYADENDVRKVLGGKFGNQSISSLQDGKDLNEEILEGDVPVTVRLQIVYSRLSIGSVRSAFKESVGSRLQKFGGPGNKELLDRFTSQFKDEYKIPKGAVIDLSREKGYVLRTTIDGTEVGSIQSKLLCKSILDLYIGEDPFDQQAKEEIQLKLVNILHKRGGGQVSVVLK</sequence>
<dbReference type="GO" id="GO:0016872">
    <property type="term" value="F:intramolecular lyase activity"/>
    <property type="evidence" value="ECO:0007669"/>
    <property type="project" value="InterPro"/>
</dbReference>
<dbReference type="Proteomes" id="UP000594263">
    <property type="component" value="Unplaced"/>
</dbReference>
<evidence type="ECO:0000256" key="1">
    <source>
        <dbReference type="ARBA" id="ARBA00007166"/>
    </source>
</evidence>
<name>A0A7N0T3W5_KALFE</name>
<evidence type="ECO:0000259" key="2">
    <source>
        <dbReference type="Pfam" id="PF16035"/>
    </source>
</evidence>
<reference evidence="3" key="1">
    <citation type="submission" date="2021-01" db="UniProtKB">
        <authorList>
            <consortium name="EnsemblPlants"/>
        </authorList>
    </citation>
    <scope>IDENTIFICATION</scope>
</reference>
<dbReference type="AlphaFoldDB" id="A0A7N0T3W5"/>
<dbReference type="InterPro" id="IPR044228">
    <property type="entry name" value="FAP1"/>
</dbReference>
<accession>A0A7N0T3W5</accession>
<dbReference type="InterPro" id="IPR016087">
    <property type="entry name" value="Chalcone_isomerase"/>
</dbReference>
<dbReference type="SUPFAM" id="SSF54626">
    <property type="entry name" value="Chalcone isomerase"/>
    <property type="match status" value="1"/>
</dbReference>
<dbReference type="GO" id="GO:0005504">
    <property type="term" value="F:fatty acid binding"/>
    <property type="evidence" value="ECO:0007669"/>
    <property type="project" value="TreeGrafter"/>
</dbReference>
<comment type="similarity">
    <text evidence="1">Belongs to the chalcone isomerase family.</text>
</comment>
<dbReference type="Gene3D" id="3.50.70.10">
    <property type="match status" value="1"/>
</dbReference>
<dbReference type="PANTHER" id="PTHR47589">
    <property type="entry name" value="FATTY-ACID-BINDING PROTEIN 1"/>
    <property type="match status" value="1"/>
</dbReference>
<dbReference type="PANTHER" id="PTHR47589:SF5">
    <property type="entry name" value="CHALCONE ISOMERASE DOMAIN-CONTAINING PROTEIN"/>
    <property type="match status" value="1"/>
</dbReference>
<dbReference type="InterPro" id="IPR036298">
    <property type="entry name" value="Chalcone_isomerase_sf"/>
</dbReference>
<protein>
    <recommendedName>
        <fullName evidence="2">Chalcone isomerase domain-containing protein</fullName>
    </recommendedName>
</protein>
<dbReference type="Gene3D" id="1.10.890.20">
    <property type="match status" value="1"/>
</dbReference>
<dbReference type="GO" id="GO:0006631">
    <property type="term" value="P:fatty acid metabolic process"/>
    <property type="evidence" value="ECO:0007669"/>
    <property type="project" value="TreeGrafter"/>
</dbReference>
<dbReference type="InterPro" id="IPR016089">
    <property type="entry name" value="Chalcone_isomerase_bundle_sf"/>
</dbReference>
<feature type="domain" description="Chalcone isomerase" evidence="2">
    <location>
        <begin position="97"/>
        <end position="269"/>
    </location>
</feature>
<dbReference type="InterPro" id="IPR016088">
    <property type="entry name" value="Chalcone_isomerase_3-sand"/>
</dbReference>
<evidence type="ECO:0000313" key="4">
    <source>
        <dbReference type="Proteomes" id="UP000594263"/>
    </source>
</evidence>
<organism evidence="3 4">
    <name type="scientific">Kalanchoe fedtschenkoi</name>
    <name type="common">Lavender scallops</name>
    <name type="synonym">South American air plant</name>
    <dbReference type="NCBI Taxonomy" id="63787"/>
    <lineage>
        <taxon>Eukaryota</taxon>
        <taxon>Viridiplantae</taxon>
        <taxon>Streptophyta</taxon>
        <taxon>Embryophyta</taxon>
        <taxon>Tracheophyta</taxon>
        <taxon>Spermatophyta</taxon>
        <taxon>Magnoliopsida</taxon>
        <taxon>eudicotyledons</taxon>
        <taxon>Gunneridae</taxon>
        <taxon>Pentapetalae</taxon>
        <taxon>Saxifragales</taxon>
        <taxon>Crassulaceae</taxon>
        <taxon>Kalanchoe</taxon>
    </lineage>
</organism>
<dbReference type="Pfam" id="PF16035">
    <property type="entry name" value="Chalcone_2"/>
    <property type="match status" value="1"/>
</dbReference>